<dbReference type="EMBL" id="QVEV01000091">
    <property type="protein sequence ID" value="RGC08035.1"/>
    <property type="molecule type" value="Genomic_DNA"/>
</dbReference>
<dbReference type="EMBL" id="CP048838">
    <property type="protein sequence ID" value="QJA02242.1"/>
    <property type="molecule type" value="Genomic_DNA"/>
</dbReference>
<dbReference type="Proteomes" id="UP000503330">
    <property type="component" value="Chromosome"/>
</dbReference>
<sequence>MKKRTHTYKFTIYFDRNANCECETEEISYEELTKMLNMPVKQALNKFGYINLRIEVLDHEEMKLCHIQNNMS</sequence>
<reference evidence="2 3" key="1">
    <citation type="submission" date="2018-08" db="EMBL/GenBank/DDBJ databases">
        <title>A genome reference for cultivated species of the human gut microbiota.</title>
        <authorList>
            <person name="Zou Y."/>
            <person name="Xue W."/>
            <person name="Luo G."/>
        </authorList>
    </citation>
    <scope>NUCLEOTIDE SEQUENCE [LARGE SCALE GENOMIC DNA]</scope>
    <source>
        <strain evidence="2 3">OF01-2LB</strain>
    </source>
</reference>
<accession>A0A3E2VC03</accession>
<evidence type="ECO:0000313" key="4">
    <source>
        <dbReference type="Proteomes" id="UP000503330"/>
    </source>
</evidence>
<dbReference type="Proteomes" id="UP000260025">
    <property type="component" value="Unassembled WGS sequence"/>
</dbReference>
<gene>
    <name evidence="2" type="ORF">DXA38_22445</name>
    <name evidence="1" type="ORF">G4D54_07290</name>
</gene>
<name>A0A3E2VC03_CLOIN</name>
<evidence type="ECO:0000313" key="2">
    <source>
        <dbReference type="EMBL" id="RGC08035.1"/>
    </source>
</evidence>
<proteinExistence type="predicted"/>
<reference evidence="1 4" key="2">
    <citation type="submission" date="2020-02" db="EMBL/GenBank/DDBJ databases">
        <authorList>
            <person name="Kociolek L.K."/>
            <person name="Ozer E.A."/>
        </authorList>
    </citation>
    <scope>NUCLEOTIDE SEQUENCE [LARGE SCALE GENOMIC DNA]</scope>
    <source>
        <strain evidence="1 4">ATCC 14501</strain>
    </source>
</reference>
<protein>
    <submittedName>
        <fullName evidence="2">Uncharacterized protein</fullName>
    </submittedName>
</protein>
<evidence type="ECO:0000313" key="1">
    <source>
        <dbReference type="EMBL" id="QJA02242.1"/>
    </source>
</evidence>
<evidence type="ECO:0000313" key="3">
    <source>
        <dbReference type="Proteomes" id="UP000260025"/>
    </source>
</evidence>
<organism evidence="2 3">
    <name type="scientific">Clostridium innocuum</name>
    <dbReference type="NCBI Taxonomy" id="1522"/>
    <lineage>
        <taxon>Bacteria</taxon>
        <taxon>Bacillati</taxon>
        <taxon>Bacillota</taxon>
        <taxon>Clostridia</taxon>
        <taxon>Eubacteriales</taxon>
        <taxon>Clostridiaceae</taxon>
        <taxon>Clostridium</taxon>
    </lineage>
</organism>
<dbReference type="AlphaFoldDB" id="A0A3E2VC03"/>